<dbReference type="CDD" id="cd05288">
    <property type="entry name" value="PGDH"/>
    <property type="match status" value="1"/>
</dbReference>
<reference evidence="3" key="1">
    <citation type="submission" date="2022-10" db="EMBL/GenBank/DDBJ databases">
        <authorList>
            <person name="Chen Y."/>
            <person name="Dougan E. K."/>
            <person name="Chan C."/>
            <person name="Rhodes N."/>
            <person name="Thang M."/>
        </authorList>
    </citation>
    <scope>NUCLEOTIDE SEQUENCE</scope>
</reference>
<dbReference type="EMBL" id="CAMXCT030001899">
    <property type="protein sequence ID" value="CAL4781324.1"/>
    <property type="molecule type" value="Genomic_DNA"/>
</dbReference>
<dbReference type="PANTHER" id="PTHR43205:SF7">
    <property type="entry name" value="PROSTAGLANDIN REDUCTASE 1"/>
    <property type="match status" value="1"/>
</dbReference>
<reference evidence="4 5" key="2">
    <citation type="submission" date="2024-05" db="EMBL/GenBank/DDBJ databases">
        <authorList>
            <person name="Chen Y."/>
            <person name="Shah S."/>
            <person name="Dougan E. K."/>
            <person name="Thang M."/>
            <person name="Chan C."/>
        </authorList>
    </citation>
    <scope>NUCLEOTIDE SEQUENCE [LARGE SCALE GENOMIC DNA]</scope>
</reference>
<accession>A0A9P1G1H5</accession>
<evidence type="ECO:0000313" key="4">
    <source>
        <dbReference type="EMBL" id="CAL4781324.1"/>
    </source>
</evidence>
<dbReference type="Proteomes" id="UP001152797">
    <property type="component" value="Unassembled WGS sequence"/>
</dbReference>
<dbReference type="Pfam" id="PF00107">
    <property type="entry name" value="ADH_zinc_N"/>
    <property type="match status" value="1"/>
</dbReference>
<dbReference type="InterPro" id="IPR041694">
    <property type="entry name" value="ADH_N_2"/>
</dbReference>
<dbReference type="SUPFAM" id="SSF51735">
    <property type="entry name" value="NAD(P)-binding Rossmann-fold domains"/>
    <property type="match status" value="1"/>
</dbReference>
<dbReference type="Pfam" id="PF16884">
    <property type="entry name" value="ADH_N_2"/>
    <property type="match status" value="1"/>
</dbReference>
<dbReference type="InterPro" id="IPR011032">
    <property type="entry name" value="GroES-like_sf"/>
</dbReference>
<evidence type="ECO:0000259" key="2">
    <source>
        <dbReference type="SMART" id="SM00829"/>
    </source>
</evidence>
<dbReference type="Gene3D" id="3.90.180.10">
    <property type="entry name" value="Medium-chain alcohol dehydrogenases, catalytic domain"/>
    <property type="match status" value="1"/>
</dbReference>
<comment type="caution">
    <text evidence="3">The sequence shown here is derived from an EMBL/GenBank/DDBJ whole genome shotgun (WGS) entry which is preliminary data.</text>
</comment>
<organism evidence="3">
    <name type="scientific">Cladocopium goreaui</name>
    <dbReference type="NCBI Taxonomy" id="2562237"/>
    <lineage>
        <taxon>Eukaryota</taxon>
        <taxon>Sar</taxon>
        <taxon>Alveolata</taxon>
        <taxon>Dinophyceae</taxon>
        <taxon>Suessiales</taxon>
        <taxon>Symbiodiniaceae</taxon>
        <taxon>Cladocopium</taxon>
    </lineage>
</organism>
<dbReference type="InterPro" id="IPR013149">
    <property type="entry name" value="ADH-like_C"/>
</dbReference>
<dbReference type="AlphaFoldDB" id="A0A9P1G1H5"/>
<dbReference type="GO" id="GO:0016628">
    <property type="term" value="F:oxidoreductase activity, acting on the CH-CH group of donors, NAD or NADP as acceptor"/>
    <property type="evidence" value="ECO:0007669"/>
    <property type="project" value="InterPro"/>
</dbReference>
<dbReference type="FunFam" id="3.40.50.720:FF:000121">
    <property type="entry name" value="Prostaglandin reductase 2"/>
    <property type="match status" value="1"/>
</dbReference>
<dbReference type="SMART" id="SM00829">
    <property type="entry name" value="PKS_ER"/>
    <property type="match status" value="1"/>
</dbReference>
<dbReference type="InterPro" id="IPR020843">
    <property type="entry name" value="ER"/>
</dbReference>
<keyword evidence="5" id="KW-1185">Reference proteome</keyword>
<dbReference type="EMBL" id="CAMXCT010001899">
    <property type="protein sequence ID" value="CAI3994012.1"/>
    <property type="molecule type" value="Genomic_DNA"/>
</dbReference>
<evidence type="ECO:0000313" key="5">
    <source>
        <dbReference type="Proteomes" id="UP001152797"/>
    </source>
</evidence>
<evidence type="ECO:0000256" key="1">
    <source>
        <dbReference type="ARBA" id="ARBA00023002"/>
    </source>
</evidence>
<dbReference type="PANTHER" id="PTHR43205">
    <property type="entry name" value="PROSTAGLANDIN REDUCTASE"/>
    <property type="match status" value="1"/>
</dbReference>
<dbReference type="InterPro" id="IPR045010">
    <property type="entry name" value="MDR_fam"/>
</dbReference>
<keyword evidence="1" id="KW-0560">Oxidoreductase</keyword>
<dbReference type="InterPro" id="IPR036291">
    <property type="entry name" value="NAD(P)-bd_dom_sf"/>
</dbReference>
<gene>
    <name evidence="3" type="ORF">C1SCF055_LOCUS20696</name>
</gene>
<proteinExistence type="predicted"/>
<protein>
    <submittedName>
        <fullName evidence="4">Enoyl reductase (ER) domain-containing protein</fullName>
    </submittedName>
</protein>
<sequence length="352" mass="38305">MATNREWVFKSRPGPKGFAPSDFELRACEVPSCGENQVILATHMMSMDPTMRNAMAGEDGAARTQGSQYWGFMNWPVGSVPTWRICGVVRESKAPGFEKGDLCLAMVPWRELNAVDAENLRKVPEGLTPSACFSCLELTAQTGYCGVKYVARPKEGDVAYVSGAAGATGLIACHTFKHLGCRVIGSAGSKEKVEMLKSQGFEAFNYKEEPVIEGLKRLCPDGINVCFDNVGGETLEAMLDMLNDGGVVAVCGAISEYDTRPAQRRGVRNLFQAVAKRLRIEGFLLFQFTPEELQDCQDTMTSWLKSGKISDCSTFVDGFENLPEGILGLFKGSNIGKMLVRVPLESTAGYGK</sequence>
<dbReference type="SUPFAM" id="SSF50129">
    <property type="entry name" value="GroES-like"/>
    <property type="match status" value="1"/>
</dbReference>
<dbReference type="Gene3D" id="3.40.50.720">
    <property type="entry name" value="NAD(P)-binding Rossmann-like Domain"/>
    <property type="match status" value="1"/>
</dbReference>
<evidence type="ECO:0000313" key="3">
    <source>
        <dbReference type="EMBL" id="CAI3994012.1"/>
    </source>
</evidence>
<dbReference type="OrthoDB" id="809632at2759"/>
<name>A0A9P1G1H5_9DINO</name>
<feature type="domain" description="Enoyl reductase (ER)" evidence="2">
    <location>
        <begin position="18"/>
        <end position="340"/>
    </location>
</feature>
<dbReference type="EMBL" id="CAMXCT020001899">
    <property type="protein sequence ID" value="CAL1147387.1"/>
    <property type="molecule type" value="Genomic_DNA"/>
</dbReference>